<feature type="transmembrane region" description="Helical" evidence="1">
    <location>
        <begin position="64"/>
        <end position="80"/>
    </location>
</feature>
<dbReference type="Proteomes" id="UP000215199">
    <property type="component" value="Unassembled WGS sequence"/>
</dbReference>
<evidence type="ECO:0000313" key="2">
    <source>
        <dbReference type="EMBL" id="OXM59925.1"/>
    </source>
</evidence>
<dbReference type="EMBL" id="NMUL01000068">
    <property type="protein sequence ID" value="OXM59925.1"/>
    <property type="molecule type" value="Genomic_DNA"/>
</dbReference>
<dbReference type="InterPro" id="IPR026898">
    <property type="entry name" value="PrsW"/>
</dbReference>
<feature type="transmembrane region" description="Helical" evidence="1">
    <location>
        <begin position="38"/>
        <end position="57"/>
    </location>
</feature>
<keyword evidence="1" id="KW-0812">Transmembrane</keyword>
<protein>
    <recommendedName>
        <fullName evidence="4">PrsW family intramembrane metalloprotease</fullName>
    </recommendedName>
</protein>
<dbReference type="RefSeq" id="WP_093953755.1">
    <property type="nucleotide sequence ID" value="NZ_NMUL01000068.1"/>
</dbReference>
<dbReference type="AlphaFoldDB" id="A0A229SLS0"/>
<sequence>MDLVQTELLRGVLAPVGHGLWTAVLGGVLFSASDHRHFALTLRLLLSYLGVALLHALWDAMHGIALVLTLLLTGTPWQYVQLEQGYQPQPTALQADVFTLLSWGGLALVSVIGIGWLLAVRARARRGERAAAVLWRIPASRPR</sequence>
<evidence type="ECO:0000313" key="3">
    <source>
        <dbReference type="Proteomes" id="UP000215199"/>
    </source>
</evidence>
<evidence type="ECO:0000256" key="1">
    <source>
        <dbReference type="SAM" id="Phobius"/>
    </source>
</evidence>
<accession>A0A229SLS0</accession>
<name>A0A229SLS0_9PSEU</name>
<keyword evidence="3" id="KW-1185">Reference proteome</keyword>
<proteinExistence type="predicted"/>
<comment type="caution">
    <text evidence="2">The sequence shown here is derived from an EMBL/GenBank/DDBJ whole genome shotgun (WGS) entry which is preliminary data.</text>
</comment>
<dbReference type="GO" id="GO:0008233">
    <property type="term" value="F:peptidase activity"/>
    <property type="evidence" value="ECO:0007669"/>
    <property type="project" value="InterPro"/>
</dbReference>
<dbReference type="OrthoDB" id="5141135at2"/>
<dbReference type="Pfam" id="PF13367">
    <property type="entry name" value="PrsW-protease"/>
    <property type="match status" value="1"/>
</dbReference>
<gene>
    <name evidence="2" type="ORF">CF165_45115</name>
</gene>
<evidence type="ECO:0008006" key="4">
    <source>
        <dbReference type="Google" id="ProtNLM"/>
    </source>
</evidence>
<keyword evidence="1" id="KW-0472">Membrane</keyword>
<keyword evidence="1" id="KW-1133">Transmembrane helix</keyword>
<organism evidence="2 3">
    <name type="scientific">Amycolatopsis vastitatis</name>
    <dbReference type="NCBI Taxonomy" id="1905142"/>
    <lineage>
        <taxon>Bacteria</taxon>
        <taxon>Bacillati</taxon>
        <taxon>Actinomycetota</taxon>
        <taxon>Actinomycetes</taxon>
        <taxon>Pseudonocardiales</taxon>
        <taxon>Pseudonocardiaceae</taxon>
        <taxon>Amycolatopsis</taxon>
    </lineage>
</organism>
<feature type="transmembrane region" description="Helical" evidence="1">
    <location>
        <begin position="100"/>
        <end position="119"/>
    </location>
</feature>
<reference evidence="3" key="1">
    <citation type="submission" date="2017-07" db="EMBL/GenBank/DDBJ databases">
        <title>Comparative genome mining reveals phylogenetic distribution patterns of secondary metabolites in Amycolatopsis.</title>
        <authorList>
            <person name="Adamek M."/>
            <person name="Alanjary M."/>
            <person name="Sales-Ortells H."/>
            <person name="Goodfellow M."/>
            <person name="Bull A.T."/>
            <person name="Kalinowski J."/>
            <person name="Ziemert N."/>
        </authorList>
    </citation>
    <scope>NUCLEOTIDE SEQUENCE [LARGE SCALE GENOMIC DNA]</scope>
    <source>
        <strain evidence="3">H5</strain>
    </source>
</reference>
<feature type="transmembrane region" description="Helical" evidence="1">
    <location>
        <begin position="12"/>
        <end position="32"/>
    </location>
</feature>